<dbReference type="Gene3D" id="3.90.1580.10">
    <property type="entry name" value="paralog of FGE (formylglycine-generating enzyme)"/>
    <property type="match status" value="1"/>
</dbReference>
<organism evidence="2 3">
    <name type="scientific">Asterophora parasitica</name>
    <dbReference type="NCBI Taxonomy" id="117018"/>
    <lineage>
        <taxon>Eukaryota</taxon>
        <taxon>Fungi</taxon>
        <taxon>Dikarya</taxon>
        <taxon>Basidiomycota</taxon>
        <taxon>Agaricomycotina</taxon>
        <taxon>Agaricomycetes</taxon>
        <taxon>Agaricomycetidae</taxon>
        <taxon>Agaricales</taxon>
        <taxon>Tricholomatineae</taxon>
        <taxon>Lyophyllaceae</taxon>
        <taxon>Asterophora</taxon>
    </lineage>
</organism>
<gene>
    <name evidence="2" type="primary">EGT1</name>
    <name evidence="2" type="ORF">DXG03_007688</name>
</gene>
<dbReference type="InterPro" id="IPR042095">
    <property type="entry name" value="SUMF_sf"/>
</dbReference>
<dbReference type="Pfam" id="PF03781">
    <property type="entry name" value="FGE-sulfatase"/>
    <property type="match status" value="1"/>
</dbReference>
<keyword evidence="3" id="KW-1185">Reference proteome</keyword>
<evidence type="ECO:0000313" key="2">
    <source>
        <dbReference type="EMBL" id="KAG5644780.1"/>
    </source>
</evidence>
<protein>
    <submittedName>
        <fullName evidence="2">Ergothioneine biosynthesis protein 1</fullName>
    </submittedName>
</protein>
<dbReference type="SUPFAM" id="SSF56436">
    <property type="entry name" value="C-type lectin-like"/>
    <property type="match status" value="1"/>
</dbReference>
<dbReference type="InterPro" id="IPR016187">
    <property type="entry name" value="CTDL_fold"/>
</dbReference>
<dbReference type="InterPro" id="IPR051128">
    <property type="entry name" value="EgtD_Methyltrsf_superfamily"/>
</dbReference>
<evidence type="ECO:0000313" key="3">
    <source>
        <dbReference type="Proteomes" id="UP000775547"/>
    </source>
</evidence>
<proteinExistence type="predicted"/>
<feature type="domain" description="Sulfatase-modifying factor enzyme-like" evidence="1">
    <location>
        <begin position="7"/>
        <end position="55"/>
    </location>
</feature>
<dbReference type="EMBL" id="JABCKV010000059">
    <property type="protein sequence ID" value="KAG5644780.1"/>
    <property type="molecule type" value="Genomic_DNA"/>
</dbReference>
<accession>A0A9P7G8M5</accession>
<comment type="caution">
    <text evidence="2">The sequence shown here is derived from an EMBL/GenBank/DDBJ whole genome shotgun (WGS) entry which is preliminary data.</text>
</comment>
<dbReference type="OrthoDB" id="659at2759"/>
<dbReference type="AlphaFoldDB" id="A0A9P7G8M5"/>
<dbReference type="PANTHER" id="PTHR43397:SF1">
    <property type="entry name" value="ERGOTHIONEINE BIOSYNTHESIS PROTEIN 1"/>
    <property type="match status" value="1"/>
</dbReference>
<evidence type="ECO:0000259" key="1">
    <source>
        <dbReference type="Pfam" id="PF03781"/>
    </source>
</evidence>
<sequence>MRFESLRYSMDFFDGAHQVVLGGSYATIPRIAERKSFRNWYQRNYPYAWVGGRVAYDVAGVN</sequence>
<reference evidence="2" key="1">
    <citation type="submission" date="2020-07" db="EMBL/GenBank/DDBJ databases">
        <authorList>
            <person name="Nieuwenhuis M."/>
            <person name="Van De Peppel L.J.J."/>
        </authorList>
    </citation>
    <scope>NUCLEOTIDE SEQUENCE</scope>
    <source>
        <strain evidence="2">AP01</strain>
        <tissue evidence="2">Mycelium</tissue>
    </source>
</reference>
<reference evidence="2" key="2">
    <citation type="submission" date="2021-10" db="EMBL/GenBank/DDBJ databases">
        <title>Phylogenomics reveals ancestral predisposition of the termite-cultivated fungus Termitomyces towards a domesticated lifestyle.</title>
        <authorList>
            <person name="Auxier B."/>
            <person name="Grum-Grzhimaylo A."/>
            <person name="Cardenas M.E."/>
            <person name="Lodge J.D."/>
            <person name="Laessoe T."/>
            <person name="Pedersen O."/>
            <person name="Smith M.E."/>
            <person name="Kuyper T.W."/>
            <person name="Franco-Molano E.A."/>
            <person name="Baroni T.J."/>
            <person name="Aanen D.K."/>
        </authorList>
    </citation>
    <scope>NUCLEOTIDE SEQUENCE</scope>
    <source>
        <strain evidence="2">AP01</strain>
        <tissue evidence="2">Mycelium</tissue>
    </source>
</reference>
<name>A0A9P7G8M5_9AGAR</name>
<dbReference type="Proteomes" id="UP000775547">
    <property type="component" value="Unassembled WGS sequence"/>
</dbReference>
<dbReference type="PANTHER" id="PTHR43397">
    <property type="entry name" value="ERGOTHIONEINE BIOSYNTHESIS PROTEIN 1"/>
    <property type="match status" value="1"/>
</dbReference>
<dbReference type="InterPro" id="IPR005532">
    <property type="entry name" value="SUMF_dom"/>
</dbReference>